<dbReference type="RefSeq" id="WP_203960653.1">
    <property type="nucleotide sequence ID" value="NZ_AP023355.1"/>
</dbReference>
<feature type="signal peptide" evidence="1">
    <location>
        <begin position="1"/>
        <end position="29"/>
    </location>
</feature>
<dbReference type="KEGG" id="atl:Athai_13270"/>
<evidence type="ECO:0008006" key="4">
    <source>
        <dbReference type="Google" id="ProtNLM"/>
    </source>
</evidence>
<proteinExistence type="predicted"/>
<evidence type="ECO:0000256" key="1">
    <source>
        <dbReference type="SAM" id="SignalP"/>
    </source>
</evidence>
<feature type="chain" id="PRO_5031040969" description="Secreted protein" evidence="1">
    <location>
        <begin position="30"/>
        <end position="425"/>
    </location>
</feature>
<sequence length="425" mass="44271">MRTVRTATILAATGTLVAALLTWATPAAAAYSDPLTTTATQNLVWHATPPAALSALDAALPNVSANTVVHDANHAMTGCSSTEAAALPIAPTATTSMCWDADRAGSTAWTPQSITTSGDADDDGMWGADKIVISGWHGESTLGTGSDGKSRYDDARLMFINDNTPSAAAFRQVYLAVPNSTGSTFSAAKAHVGGMAWYGDKIYVTAVGNTSTAIRVFATKHILQMSSSSAAIGKVSGGYAAYGYKYAMMQIGYYSYAGGSCDMSSDTGVPCFSSMSLDRSTSPDSIVTTEYFSDQTKHGRLYRYPMGSDFLLAAGSGGTVAASQAYRSGVGNMQGVLGHDGHWYVAHSSAVTNGQLYDQTTSASVPSHCGDPSTPACWGIHPEALTYDWATGLVWSVTEWSPAVCADHGQTCGRTVFAVPLSTLP</sequence>
<dbReference type="Proteomes" id="UP000611640">
    <property type="component" value="Chromosome"/>
</dbReference>
<dbReference type="AlphaFoldDB" id="A0A7R7DLB0"/>
<protein>
    <recommendedName>
        <fullName evidence="4">Secreted protein</fullName>
    </recommendedName>
</protein>
<keyword evidence="1" id="KW-0732">Signal</keyword>
<organism evidence="2 3">
    <name type="scientific">Actinocatenispora thailandica</name>
    <dbReference type="NCBI Taxonomy" id="227318"/>
    <lineage>
        <taxon>Bacteria</taxon>
        <taxon>Bacillati</taxon>
        <taxon>Actinomycetota</taxon>
        <taxon>Actinomycetes</taxon>
        <taxon>Micromonosporales</taxon>
        <taxon>Micromonosporaceae</taxon>
        <taxon>Actinocatenispora</taxon>
    </lineage>
</organism>
<gene>
    <name evidence="2" type="ORF">Athai_13270</name>
</gene>
<accession>A0A7R7DLB0</accession>
<name>A0A7R7DLB0_9ACTN</name>
<keyword evidence="3" id="KW-1185">Reference proteome</keyword>
<evidence type="ECO:0000313" key="2">
    <source>
        <dbReference type="EMBL" id="BCJ33824.1"/>
    </source>
</evidence>
<evidence type="ECO:0000313" key="3">
    <source>
        <dbReference type="Proteomes" id="UP000611640"/>
    </source>
</evidence>
<dbReference type="EMBL" id="AP023355">
    <property type="protein sequence ID" value="BCJ33824.1"/>
    <property type="molecule type" value="Genomic_DNA"/>
</dbReference>
<reference evidence="2 3" key="1">
    <citation type="submission" date="2020-08" db="EMBL/GenBank/DDBJ databases">
        <title>Whole genome shotgun sequence of Actinocatenispora thailandica NBRC 105041.</title>
        <authorList>
            <person name="Komaki H."/>
            <person name="Tamura T."/>
        </authorList>
    </citation>
    <scope>NUCLEOTIDE SEQUENCE [LARGE SCALE GENOMIC DNA]</scope>
    <source>
        <strain evidence="2 3">NBRC 105041</strain>
    </source>
</reference>